<keyword evidence="6" id="KW-0325">Glycoprotein</keyword>
<reference evidence="10" key="1">
    <citation type="submission" date="2019-08" db="EMBL/GenBank/DDBJ databases">
        <title>The improved chromosome-level genome for the pearl oyster Pinctada fucata martensii using PacBio sequencing and Hi-C.</title>
        <authorList>
            <person name="Zheng Z."/>
        </authorList>
    </citation>
    <scope>NUCLEOTIDE SEQUENCE</scope>
    <source>
        <strain evidence="10">ZZ-2019</strain>
        <tissue evidence="10">Adductor muscle</tissue>
    </source>
</reference>
<keyword evidence="9" id="KW-0732">Signal</keyword>
<organism evidence="10 11">
    <name type="scientific">Pinctada imbricata</name>
    <name type="common">Atlantic pearl-oyster</name>
    <name type="synonym">Pinctada martensii</name>
    <dbReference type="NCBI Taxonomy" id="66713"/>
    <lineage>
        <taxon>Eukaryota</taxon>
        <taxon>Metazoa</taxon>
        <taxon>Spiralia</taxon>
        <taxon>Lophotrochozoa</taxon>
        <taxon>Mollusca</taxon>
        <taxon>Bivalvia</taxon>
        <taxon>Autobranchia</taxon>
        <taxon>Pteriomorphia</taxon>
        <taxon>Pterioida</taxon>
        <taxon>Pterioidea</taxon>
        <taxon>Pteriidae</taxon>
        <taxon>Pinctada</taxon>
    </lineage>
</organism>
<comment type="caution">
    <text evidence="10">The sequence shown here is derived from an EMBL/GenBank/DDBJ whole genome shotgun (WGS) entry which is preliminary data.</text>
</comment>
<dbReference type="InterPro" id="IPR008795">
    <property type="entry name" value="Prominin"/>
</dbReference>
<dbReference type="AlphaFoldDB" id="A0AA88Y6Y3"/>
<dbReference type="Pfam" id="PF05478">
    <property type="entry name" value="Prominin"/>
    <property type="match status" value="1"/>
</dbReference>
<evidence type="ECO:0000256" key="4">
    <source>
        <dbReference type="ARBA" id="ARBA00022989"/>
    </source>
</evidence>
<gene>
    <name evidence="10" type="ORF">FSP39_017731</name>
</gene>
<feature type="chain" id="PRO_5041641563" description="Prominin-1-A" evidence="9">
    <location>
        <begin position="21"/>
        <end position="859"/>
    </location>
</feature>
<keyword evidence="4 8" id="KW-1133">Transmembrane helix</keyword>
<evidence type="ECO:0000256" key="8">
    <source>
        <dbReference type="SAM" id="Phobius"/>
    </source>
</evidence>
<feature type="transmembrane region" description="Helical" evidence="8">
    <location>
        <begin position="781"/>
        <end position="801"/>
    </location>
</feature>
<sequence length="859" mass="93972">MIIFCVCLLFLVPWVGEGDGATISDAYGNTAYDNGTVVWGSVPAGQAYQTVNTYDEGGLGTLFAFARSFVNTVQPNPFPFDLIKQVLNGEFDISAQYMELINFAMGFGICFVIGLLYVIFLPLCGCCFCCCRCCGNCGGDMKQKFDENEDCKRMGLAQALFLMALCMGASAACTYITNDRFTVALNYADSSVSDNLNDIQSYINNTIMQFKFVAIDMFTIVAQALIRDISGIGAVLTPAIFSVLNIDPVINAVIALDTNVNQIDAALDQVISDLNALQNATDGLTTDLNTLKTDIDTTKTGCSSDCTPTTACDSFDTSQLAVSADFSSLPDLSSTQSAIKSVVAQNLTGIALAAKSALDDMENTINSSTSSIQSSLQSSFDSFQSTLNTMTNDLEAQVQGAIDTTNLKMELGSFFRTSLDYDVYRQYFGYGLMGLFSLLPILLLLGICCGCCCLGKDTKPTKRGCCSSCGGCLMILAVAIMFLLGALLMLLTTISFMIGGNFEKICQTMFDLTLFKDFIDTGGIPGFALGTMLLNDPSINISLYNVLLGCRANKAPFELLYLNSLVPIDDYLNYSQYTGDIDTQMNSITTSVDLSSFTVLTPDMDNSLNDFKNSGIDNINFTSINDTLSQNIVTIDLTSIINGMTSIRNMCNNPTQSRWDTHISDTTTIRDVTLPDVEAKKAALQSSMGTLENAISGVTANIDNVRATAQDADDQIQNNVTAVLTDVANTYKTKLLGYVDSYINRTRYLIYNELAACLPLWNLYDSFTTTLCKYMVDALNGFWFGTGWGLVFFVPVIIVAVKTSKYYRKMKKSEGYGEDSDDEDEYDSDDDDYDYNYAKRAPRPEAQRYPQRYNQGEIW</sequence>
<feature type="transmembrane region" description="Helical" evidence="8">
    <location>
        <begin position="101"/>
        <end position="134"/>
    </location>
</feature>
<dbReference type="PANTHER" id="PTHR22730">
    <property type="entry name" value="PROMININ PROM PROTEIN"/>
    <property type="match status" value="1"/>
</dbReference>
<dbReference type="PANTHER" id="PTHR22730:SF1">
    <property type="entry name" value="PROMININ-LIKE PROTEIN"/>
    <property type="match status" value="1"/>
</dbReference>
<feature type="compositionally biased region" description="Acidic residues" evidence="7">
    <location>
        <begin position="816"/>
        <end position="834"/>
    </location>
</feature>
<protein>
    <recommendedName>
        <fullName evidence="12">Prominin-1-A</fullName>
    </recommendedName>
</protein>
<feature type="transmembrane region" description="Helical" evidence="8">
    <location>
        <begin position="475"/>
        <end position="498"/>
    </location>
</feature>
<feature type="transmembrane region" description="Helical" evidence="8">
    <location>
        <begin position="155"/>
        <end position="177"/>
    </location>
</feature>
<feature type="signal peptide" evidence="9">
    <location>
        <begin position="1"/>
        <end position="20"/>
    </location>
</feature>
<dbReference type="Proteomes" id="UP001186944">
    <property type="component" value="Unassembled WGS sequence"/>
</dbReference>
<keyword evidence="11" id="KW-1185">Reference proteome</keyword>
<evidence type="ECO:0000256" key="3">
    <source>
        <dbReference type="ARBA" id="ARBA00022692"/>
    </source>
</evidence>
<keyword evidence="5 8" id="KW-0472">Membrane</keyword>
<comment type="subcellular location">
    <subcellularLocation>
        <location evidence="1">Membrane</location>
        <topology evidence="1">Multi-pass membrane protein</topology>
    </subcellularLocation>
</comment>
<evidence type="ECO:0000313" key="10">
    <source>
        <dbReference type="EMBL" id="KAK3095696.1"/>
    </source>
</evidence>
<name>A0AA88Y6Y3_PINIB</name>
<evidence type="ECO:0000256" key="5">
    <source>
        <dbReference type="ARBA" id="ARBA00023136"/>
    </source>
</evidence>
<evidence type="ECO:0000313" key="11">
    <source>
        <dbReference type="Proteomes" id="UP001186944"/>
    </source>
</evidence>
<evidence type="ECO:0000256" key="1">
    <source>
        <dbReference type="ARBA" id="ARBA00004141"/>
    </source>
</evidence>
<evidence type="ECO:0000256" key="7">
    <source>
        <dbReference type="SAM" id="MobiDB-lite"/>
    </source>
</evidence>
<proteinExistence type="inferred from homology"/>
<evidence type="ECO:0000256" key="6">
    <source>
        <dbReference type="ARBA" id="ARBA00023180"/>
    </source>
</evidence>
<dbReference type="GO" id="GO:0016020">
    <property type="term" value="C:membrane"/>
    <property type="evidence" value="ECO:0007669"/>
    <property type="project" value="UniProtKB-SubCell"/>
</dbReference>
<feature type="region of interest" description="Disordered" evidence="7">
    <location>
        <begin position="812"/>
        <end position="859"/>
    </location>
</feature>
<evidence type="ECO:0008006" key="12">
    <source>
        <dbReference type="Google" id="ProtNLM"/>
    </source>
</evidence>
<accession>A0AA88Y6Y3</accession>
<evidence type="ECO:0000256" key="2">
    <source>
        <dbReference type="ARBA" id="ARBA00006058"/>
    </source>
</evidence>
<feature type="transmembrane region" description="Helical" evidence="8">
    <location>
        <begin position="427"/>
        <end position="454"/>
    </location>
</feature>
<evidence type="ECO:0000256" key="9">
    <source>
        <dbReference type="SAM" id="SignalP"/>
    </source>
</evidence>
<dbReference type="EMBL" id="VSWD01000008">
    <property type="protein sequence ID" value="KAK3095696.1"/>
    <property type="molecule type" value="Genomic_DNA"/>
</dbReference>
<keyword evidence="3 8" id="KW-0812">Transmembrane</keyword>
<comment type="similarity">
    <text evidence="2">Belongs to the prominin family.</text>
</comment>